<sequence length="118" mass="13170">MHTFAWSTAHDPGRKTREGGCRGTHVFFHPLSQDRYLQIGSSSTLQSTKNSTSERASGKQTIITECPSNSAKLALPPEESPGDAADGLIARWLHRKRNHTYPLLTRAHTHTRRNVIKP</sequence>
<organism evidence="2">
    <name type="scientific">Anopheles sinensis</name>
    <name type="common">Mosquito</name>
    <dbReference type="NCBI Taxonomy" id="74873"/>
    <lineage>
        <taxon>Eukaryota</taxon>
        <taxon>Metazoa</taxon>
        <taxon>Ecdysozoa</taxon>
        <taxon>Arthropoda</taxon>
        <taxon>Hexapoda</taxon>
        <taxon>Insecta</taxon>
        <taxon>Pterygota</taxon>
        <taxon>Neoptera</taxon>
        <taxon>Endopterygota</taxon>
        <taxon>Diptera</taxon>
        <taxon>Nematocera</taxon>
        <taxon>Culicoidea</taxon>
        <taxon>Culicidae</taxon>
        <taxon>Anophelinae</taxon>
        <taxon>Anopheles</taxon>
    </lineage>
</organism>
<gene>
    <name evidence="2" type="ORF">ZHAS_00009488</name>
</gene>
<dbReference type="Proteomes" id="UP000030765">
    <property type="component" value="Unassembled WGS sequence"/>
</dbReference>
<evidence type="ECO:0000313" key="2">
    <source>
        <dbReference type="EMBL" id="KFB41926.1"/>
    </source>
</evidence>
<evidence type="ECO:0000256" key="1">
    <source>
        <dbReference type="SAM" id="MobiDB-lite"/>
    </source>
</evidence>
<dbReference type="AlphaFoldDB" id="A0A084VVD2"/>
<accession>A0A084VVD2</accession>
<keyword evidence="4" id="KW-1185">Reference proteome</keyword>
<dbReference type="EMBL" id="KE525157">
    <property type="protein sequence ID" value="KFB41926.1"/>
    <property type="molecule type" value="Genomic_DNA"/>
</dbReference>
<protein>
    <submittedName>
        <fullName evidence="2 3">Siderophore-interacting family protein</fullName>
    </submittedName>
</protein>
<feature type="compositionally biased region" description="Basic and acidic residues" evidence="1">
    <location>
        <begin position="11"/>
        <end position="20"/>
    </location>
</feature>
<dbReference type="EnsemblMetazoa" id="ASIC009488-RA">
    <property type="protein sequence ID" value="ASIC009488-PA"/>
    <property type="gene ID" value="ASIC009488"/>
</dbReference>
<dbReference type="VEuPathDB" id="VectorBase:ASIC009488"/>
<dbReference type="EMBL" id="ATLV01017171">
    <property type="status" value="NOT_ANNOTATED_CDS"/>
    <property type="molecule type" value="Genomic_DNA"/>
</dbReference>
<proteinExistence type="predicted"/>
<evidence type="ECO:0000313" key="4">
    <source>
        <dbReference type="Proteomes" id="UP000030765"/>
    </source>
</evidence>
<reference evidence="2 4" key="1">
    <citation type="journal article" date="2014" name="BMC Genomics">
        <title>Genome sequence of Anopheles sinensis provides insight into genetics basis of mosquito competence for malaria parasites.</title>
        <authorList>
            <person name="Zhou D."/>
            <person name="Zhang D."/>
            <person name="Ding G."/>
            <person name="Shi L."/>
            <person name="Hou Q."/>
            <person name="Ye Y."/>
            <person name="Xu Y."/>
            <person name="Zhou H."/>
            <person name="Xiong C."/>
            <person name="Li S."/>
            <person name="Yu J."/>
            <person name="Hong S."/>
            <person name="Yu X."/>
            <person name="Zou P."/>
            <person name="Chen C."/>
            <person name="Chang X."/>
            <person name="Wang W."/>
            <person name="Lv Y."/>
            <person name="Sun Y."/>
            <person name="Ma L."/>
            <person name="Shen B."/>
            <person name="Zhu C."/>
        </authorList>
    </citation>
    <scope>NUCLEOTIDE SEQUENCE [LARGE SCALE GENOMIC DNA]</scope>
</reference>
<name>A0A084VVD2_ANOSI</name>
<evidence type="ECO:0000313" key="3">
    <source>
        <dbReference type="EnsemblMetazoa" id="ASIC009488-PA"/>
    </source>
</evidence>
<feature type="region of interest" description="Disordered" evidence="1">
    <location>
        <begin position="41"/>
        <end position="60"/>
    </location>
</feature>
<reference evidence="3" key="2">
    <citation type="submission" date="2020-05" db="UniProtKB">
        <authorList>
            <consortium name="EnsemblMetazoa"/>
        </authorList>
    </citation>
    <scope>IDENTIFICATION</scope>
</reference>
<feature type="region of interest" description="Disordered" evidence="1">
    <location>
        <begin position="1"/>
        <end position="21"/>
    </location>
</feature>